<dbReference type="InterPro" id="IPR007657">
    <property type="entry name" value="Glycosyltransferase_61"/>
</dbReference>
<dbReference type="Proteomes" id="UP000000768">
    <property type="component" value="Chromosome 3"/>
</dbReference>
<comment type="subcellular location">
    <subcellularLocation>
        <location evidence="1">Golgi apparatus membrane</location>
        <topology evidence="1">Single-pass type II membrane protein</topology>
    </subcellularLocation>
</comment>
<evidence type="ECO:0000256" key="6">
    <source>
        <dbReference type="SAM" id="MobiDB-lite"/>
    </source>
</evidence>
<dbReference type="Gramene" id="OQU86474">
    <property type="protein sequence ID" value="OQU86474"/>
    <property type="gene ID" value="SORBI_3003G095400"/>
</dbReference>
<evidence type="ECO:0000256" key="3">
    <source>
        <dbReference type="ARBA" id="ARBA00022676"/>
    </source>
</evidence>
<sequence length="539" mass="59474">MGGDPGKVIKNMKGAAQKYLGVGFLLGFFLVLLTYFTVSEQFAITAPNAVRRASPGHAHTSASPITPAVEEKRQQEAPVIEEKPPKAELAPEEKPPNAEQEEAQENPPRVEVEEPHAETEMDQQKPVSDDDDGRRSSSIVGGDDSAPAKKPACDIQGPWASDVCDIDGDVRIHGSAGTVLIAPSIESGGRNPNTQEWRIRPYSRKHQPGIKEVTVRELASAGDAPPCDVRSPVPALVLAMGGLSGNYWHDFSDILIPLYLQAARFDGEVQLVVENIQPWYVGKYRTILRRLSRHDVVDMDKDDRVRCFPGAVVGIRMHKEFSIDPEREPRGHSMPEFTAFLRETFSLPRAAPTRLTAAGGEDEEDERVKPRMMIISRRHPRKLVNVDDVVALARRVGFEVVIGDPPFNVDVGEFAREVNAVDVLVGVHGAGLTNSLFLPTGAVFIQINPYGKMEHIGEVDFGIPAVDMGLKYMAYSAGVEESTLVDTLGRDHPAVRDPESIHRSGWGKVAEFYLGKQDIRLDLQRFEPVLRKAMQLLRE</sequence>
<keyword evidence="4" id="KW-0808">Transferase</keyword>
<evidence type="ECO:0000256" key="4">
    <source>
        <dbReference type="ARBA" id="ARBA00022679"/>
    </source>
</evidence>
<reference evidence="9 10" key="1">
    <citation type="journal article" date="2009" name="Nature">
        <title>The Sorghum bicolor genome and the diversification of grasses.</title>
        <authorList>
            <person name="Paterson A.H."/>
            <person name="Bowers J.E."/>
            <person name="Bruggmann R."/>
            <person name="Dubchak I."/>
            <person name="Grimwood J."/>
            <person name="Gundlach H."/>
            <person name="Haberer G."/>
            <person name="Hellsten U."/>
            <person name="Mitros T."/>
            <person name="Poliakov A."/>
            <person name="Schmutz J."/>
            <person name="Spannagl M."/>
            <person name="Tang H."/>
            <person name="Wang X."/>
            <person name="Wicker T."/>
            <person name="Bharti A.K."/>
            <person name="Chapman J."/>
            <person name="Feltus F.A."/>
            <person name="Gowik U."/>
            <person name="Grigoriev I.V."/>
            <person name="Lyons E."/>
            <person name="Maher C.A."/>
            <person name="Martis M."/>
            <person name="Narechania A."/>
            <person name="Otillar R.P."/>
            <person name="Penning B.W."/>
            <person name="Salamov A.A."/>
            <person name="Wang Y."/>
            <person name="Zhang L."/>
            <person name="Carpita N.C."/>
            <person name="Freeling M."/>
            <person name="Gingle A.R."/>
            <person name="Hash C.T."/>
            <person name="Keller B."/>
            <person name="Klein P."/>
            <person name="Kresovich S."/>
            <person name="McCann M.C."/>
            <person name="Ming R."/>
            <person name="Peterson D.G."/>
            <person name="Mehboob-ur-Rahman"/>
            <person name="Ware D."/>
            <person name="Westhoff P."/>
            <person name="Mayer K.F."/>
            <person name="Messing J."/>
            <person name="Rokhsar D.S."/>
        </authorList>
    </citation>
    <scope>NUCLEOTIDE SEQUENCE [LARGE SCALE GENOMIC DNA]</scope>
    <source>
        <strain evidence="10">cv. BTx623</strain>
    </source>
</reference>
<dbReference type="OMA" id="REDRMIQ"/>
<evidence type="ECO:0000256" key="7">
    <source>
        <dbReference type="SAM" id="Phobius"/>
    </source>
</evidence>
<keyword evidence="7" id="KW-0472">Membrane</keyword>
<dbReference type="EMBL" id="CM000762">
    <property type="protein sequence ID" value="KXG32065.1"/>
    <property type="molecule type" value="Genomic_DNA"/>
</dbReference>
<gene>
    <name evidence="9" type="ORF">SORBI_3003G095400</name>
</gene>
<dbReference type="PANTHER" id="PTHR20961:SF28">
    <property type="entry name" value="OS01G0118700 PROTEIN"/>
    <property type="match status" value="1"/>
</dbReference>
<keyword evidence="7" id="KW-1133">Transmembrane helix</keyword>
<feature type="transmembrane region" description="Helical" evidence="7">
    <location>
        <begin position="19"/>
        <end position="38"/>
    </location>
</feature>
<dbReference type="InParanoid" id="A0A1B6Q2I1"/>
<dbReference type="GO" id="GO:0016763">
    <property type="term" value="F:pentosyltransferase activity"/>
    <property type="evidence" value="ECO:0007669"/>
    <property type="project" value="UniProtKB-ARBA"/>
</dbReference>
<dbReference type="AlphaFoldDB" id="A0A1B6Q2I1"/>
<feature type="compositionally biased region" description="Basic and acidic residues" evidence="6">
    <location>
        <begin position="69"/>
        <end position="96"/>
    </location>
</feature>
<dbReference type="Pfam" id="PF04577">
    <property type="entry name" value="Glyco_transf_61"/>
    <property type="match status" value="1"/>
</dbReference>
<proteinExistence type="predicted"/>
<evidence type="ECO:0000256" key="2">
    <source>
        <dbReference type="ARBA" id="ARBA00004881"/>
    </source>
</evidence>
<dbReference type="GO" id="GO:0000139">
    <property type="term" value="C:Golgi membrane"/>
    <property type="evidence" value="ECO:0007669"/>
    <property type="project" value="UniProtKB-SubCell"/>
</dbReference>
<evidence type="ECO:0000313" key="9">
    <source>
        <dbReference type="EMBL" id="KXG32065.1"/>
    </source>
</evidence>
<evidence type="ECO:0000256" key="1">
    <source>
        <dbReference type="ARBA" id="ARBA00004323"/>
    </source>
</evidence>
<organism evidence="9 10">
    <name type="scientific">Sorghum bicolor</name>
    <name type="common">Sorghum</name>
    <name type="synonym">Sorghum vulgare</name>
    <dbReference type="NCBI Taxonomy" id="4558"/>
    <lineage>
        <taxon>Eukaryota</taxon>
        <taxon>Viridiplantae</taxon>
        <taxon>Streptophyta</taxon>
        <taxon>Embryophyta</taxon>
        <taxon>Tracheophyta</taxon>
        <taxon>Spermatophyta</taxon>
        <taxon>Magnoliopsida</taxon>
        <taxon>Liliopsida</taxon>
        <taxon>Poales</taxon>
        <taxon>Poaceae</taxon>
        <taxon>PACMAD clade</taxon>
        <taxon>Panicoideae</taxon>
        <taxon>Andropogonodae</taxon>
        <taxon>Andropogoneae</taxon>
        <taxon>Sorghinae</taxon>
        <taxon>Sorghum</taxon>
    </lineage>
</organism>
<keyword evidence="7" id="KW-0812">Transmembrane</keyword>
<feature type="region of interest" description="Disordered" evidence="6">
    <location>
        <begin position="52"/>
        <end position="158"/>
    </location>
</feature>
<dbReference type="EMBL" id="CM000762">
    <property type="protein sequence ID" value="OQU86474.1"/>
    <property type="molecule type" value="Genomic_DNA"/>
</dbReference>
<keyword evidence="10" id="KW-1185">Reference proteome</keyword>
<reference evidence="10" key="3">
    <citation type="journal article" date="2018" name="Plant J.">
        <title>The Sorghum bicolor reference genome: improved assembly, gene annotations, a transcriptome atlas, and signatures of genome organization.</title>
        <authorList>
            <person name="McCormick R.F."/>
            <person name="Truong S.K."/>
            <person name="Sreedasyam A."/>
            <person name="Jenkins J."/>
            <person name="Shu S."/>
            <person name="Sims D."/>
            <person name="Kennedy M."/>
            <person name="Amirebrahimi M."/>
            <person name="Weers B.D."/>
            <person name="McKinley B."/>
            <person name="Mattison A."/>
            <person name="Morishige D.T."/>
            <person name="Grimwood J."/>
            <person name="Schmutz J."/>
            <person name="Mullet J.E."/>
        </authorList>
    </citation>
    <scope>NUCLEOTIDE SEQUENCE [LARGE SCALE GENOMIC DNA]</scope>
    <source>
        <strain evidence="10">cv. BTx623</strain>
    </source>
</reference>
<feature type="domain" description="Glycosyltransferase 61 catalytic" evidence="8">
    <location>
        <begin position="333"/>
        <end position="445"/>
    </location>
</feature>
<protein>
    <recommendedName>
        <fullName evidence="8">Glycosyltransferase 61 catalytic domain-containing protein</fullName>
    </recommendedName>
</protein>
<accession>A0A1B6Q2I1</accession>
<reference evidence="9" key="2">
    <citation type="submission" date="2017-02" db="EMBL/GenBank/DDBJ databases">
        <title>WGS assembly of Sorghum bicolor.</title>
        <authorList>
            <person name="Paterson A."/>
            <person name="Mullet J."/>
            <person name="Bowers J."/>
            <person name="Bruggmann R."/>
            <person name="Dubchak I."/>
            <person name="Grimwood J."/>
            <person name="Gundlach H."/>
            <person name="Haberer G."/>
            <person name="Hellsten U."/>
            <person name="Mitros T."/>
            <person name="Poliakov A."/>
            <person name="Schmutz J."/>
            <person name="Spannagl M."/>
            <person name="Tang H."/>
            <person name="Wang X."/>
            <person name="Wicker T."/>
            <person name="Bharti A."/>
            <person name="Chapman J."/>
            <person name="Feltus F."/>
            <person name="Gowik U."/>
            <person name="Grigoriev I."/>
            <person name="Lyons E."/>
            <person name="Maher C."/>
            <person name="Martis M."/>
            <person name="Narechania A."/>
            <person name="Otillar R."/>
            <person name="Penning B."/>
            <person name="Salamov A."/>
            <person name="Wang Y."/>
            <person name="Zhang L."/>
            <person name="Carpita N."/>
            <person name="Freeling M."/>
            <person name="Gingle A."/>
            <person name="Hash C."/>
            <person name="Keller B."/>
            <person name="Klein P."/>
            <person name="Kresovich S."/>
            <person name="Mccann M."/>
            <person name="Ming R."/>
            <person name="Peterson D."/>
            <person name="Rahman M."/>
            <person name="Ware D."/>
            <person name="Westhoff P."/>
            <person name="Mayer K."/>
            <person name="Messing J."/>
            <person name="Sims D."/>
            <person name="Jenkins J."/>
            <person name="Shu S."/>
            <person name="Rokhsar D."/>
        </authorList>
    </citation>
    <scope>NUCLEOTIDE SEQUENCE</scope>
</reference>
<dbReference type="OrthoDB" id="529273at2759"/>
<feature type="compositionally biased region" description="Low complexity" evidence="6">
    <location>
        <begin position="136"/>
        <end position="145"/>
    </location>
</feature>
<evidence type="ECO:0000259" key="8">
    <source>
        <dbReference type="Pfam" id="PF04577"/>
    </source>
</evidence>
<dbReference type="PANTHER" id="PTHR20961">
    <property type="entry name" value="GLYCOSYLTRANSFERASE"/>
    <property type="match status" value="1"/>
</dbReference>
<dbReference type="GO" id="GO:0016757">
    <property type="term" value="F:glycosyltransferase activity"/>
    <property type="evidence" value="ECO:0000318"/>
    <property type="project" value="GO_Central"/>
</dbReference>
<dbReference type="Gramene" id="KXG32065">
    <property type="protein sequence ID" value="KXG32065"/>
    <property type="gene ID" value="SORBI_3003G095400"/>
</dbReference>
<evidence type="ECO:0000313" key="10">
    <source>
        <dbReference type="Proteomes" id="UP000000768"/>
    </source>
</evidence>
<evidence type="ECO:0000256" key="5">
    <source>
        <dbReference type="ARBA" id="ARBA00023180"/>
    </source>
</evidence>
<dbReference type="InterPro" id="IPR049625">
    <property type="entry name" value="Glyco_transf_61_cat"/>
</dbReference>
<comment type="pathway">
    <text evidence="2">Glycan metabolism.</text>
</comment>
<keyword evidence="3" id="KW-0328">Glycosyltransferase</keyword>
<dbReference type="FunCoup" id="A0A1B6Q2I1">
    <property type="interactions" value="93"/>
</dbReference>
<feature type="compositionally biased region" description="Basic and acidic residues" evidence="6">
    <location>
        <begin position="108"/>
        <end position="123"/>
    </location>
</feature>
<keyword evidence="5" id="KW-0325">Glycoprotein</keyword>
<name>A0A1B6Q2I1_SORBI</name>